<protein>
    <submittedName>
        <fullName evidence="3">Uncharacterized protein</fullName>
    </submittedName>
</protein>
<dbReference type="AlphaFoldDB" id="A0A176QFP7"/>
<evidence type="ECO:0000313" key="4">
    <source>
        <dbReference type="Proteomes" id="UP000076976"/>
    </source>
</evidence>
<reference evidence="3 4" key="1">
    <citation type="submission" date="2016-01" db="EMBL/GenBank/DDBJ databases">
        <title>Janibacter melonis strain CD11_4 genome sequencing and assembly.</title>
        <authorList>
            <person name="Nair G.R."/>
            <person name="Kaur G."/>
            <person name="Chander A.M."/>
            <person name="Mayilraj S."/>
        </authorList>
    </citation>
    <scope>NUCLEOTIDE SEQUENCE [LARGE SCALE GENOMIC DNA]</scope>
    <source>
        <strain evidence="3 4">CD11-4</strain>
    </source>
</reference>
<feature type="transmembrane region" description="Helical" evidence="2">
    <location>
        <begin position="71"/>
        <end position="89"/>
    </location>
</feature>
<feature type="compositionally biased region" description="Polar residues" evidence="1">
    <location>
        <begin position="136"/>
        <end position="145"/>
    </location>
</feature>
<sequence>MTQDPQRPDEERDDEHVRALLADLPTGDEHPAMPPELVARIEASLHEERRRRRAGATVTPLATHRRRAGSWLLGAAAAVVLVTGTGYVASTTLRSGADSSAGSGAGGSAGDESGPATTRSEDDDLTDGDEGVEDAPSQSAESSTKAIPGSSGRSRFQSSSPFVLTMTERRYTEATLEDGAARTTSAWTRQHRGAVAYSSSSPTLGPLTTERGARDCLRQIGAGEVHPVQADVGTFDGRAGFLLVAVGDEGTRAWAVAAGCEPIYDTSVPVR</sequence>
<name>A0A176QFP7_9MICO</name>
<evidence type="ECO:0000256" key="2">
    <source>
        <dbReference type="SAM" id="Phobius"/>
    </source>
</evidence>
<gene>
    <name evidence="3" type="ORF">AWH69_02215</name>
</gene>
<dbReference type="Proteomes" id="UP000076976">
    <property type="component" value="Unassembled WGS sequence"/>
</dbReference>
<organism evidence="3 4">
    <name type="scientific">Janibacter melonis</name>
    <dbReference type="NCBI Taxonomy" id="262209"/>
    <lineage>
        <taxon>Bacteria</taxon>
        <taxon>Bacillati</taxon>
        <taxon>Actinomycetota</taxon>
        <taxon>Actinomycetes</taxon>
        <taxon>Micrococcales</taxon>
        <taxon>Intrasporangiaceae</taxon>
        <taxon>Janibacter</taxon>
    </lineage>
</organism>
<feature type="region of interest" description="Disordered" evidence="1">
    <location>
        <begin position="1"/>
        <end position="61"/>
    </location>
</feature>
<dbReference type="RefSeq" id="WP_068270859.1">
    <property type="nucleotide sequence ID" value="NZ_LQZG01000001.1"/>
</dbReference>
<dbReference type="STRING" id="262209.AWH69_02215"/>
<dbReference type="EMBL" id="LQZG01000001">
    <property type="protein sequence ID" value="OAB88637.1"/>
    <property type="molecule type" value="Genomic_DNA"/>
</dbReference>
<keyword evidence="4" id="KW-1185">Reference proteome</keyword>
<comment type="caution">
    <text evidence="3">The sequence shown here is derived from an EMBL/GenBank/DDBJ whole genome shotgun (WGS) entry which is preliminary data.</text>
</comment>
<keyword evidence="2" id="KW-1133">Transmembrane helix</keyword>
<feature type="compositionally biased region" description="Low complexity" evidence="1">
    <location>
        <begin position="148"/>
        <end position="161"/>
    </location>
</feature>
<keyword evidence="2" id="KW-0472">Membrane</keyword>
<feature type="region of interest" description="Disordered" evidence="1">
    <location>
        <begin position="93"/>
        <end position="161"/>
    </location>
</feature>
<feature type="compositionally biased region" description="Acidic residues" evidence="1">
    <location>
        <begin position="121"/>
        <end position="133"/>
    </location>
</feature>
<feature type="compositionally biased region" description="Basic and acidic residues" evidence="1">
    <location>
        <begin position="1"/>
        <end position="18"/>
    </location>
</feature>
<proteinExistence type="predicted"/>
<accession>A0A176QFP7</accession>
<evidence type="ECO:0000313" key="3">
    <source>
        <dbReference type="EMBL" id="OAB88637.1"/>
    </source>
</evidence>
<evidence type="ECO:0000256" key="1">
    <source>
        <dbReference type="SAM" id="MobiDB-lite"/>
    </source>
</evidence>
<keyword evidence="2" id="KW-0812">Transmembrane</keyword>